<dbReference type="AlphaFoldDB" id="A0A4R3YTM6"/>
<keyword evidence="1" id="KW-1133">Transmembrane helix</keyword>
<dbReference type="GeneID" id="98916148"/>
<name>A0A4R3YTM6_9FIRM</name>
<keyword evidence="1" id="KW-0812">Transmembrane</keyword>
<dbReference type="EMBL" id="SMCQ01000019">
    <property type="protein sequence ID" value="TCV95068.1"/>
    <property type="molecule type" value="Genomic_DNA"/>
</dbReference>
<keyword evidence="3" id="KW-1185">Reference proteome</keyword>
<evidence type="ECO:0000313" key="2">
    <source>
        <dbReference type="EMBL" id="TCV95068.1"/>
    </source>
</evidence>
<feature type="transmembrane region" description="Helical" evidence="1">
    <location>
        <begin position="120"/>
        <end position="140"/>
    </location>
</feature>
<protein>
    <submittedName>
        <fullName evidence="2">Uncharacterized protein</fullName>
    </submittedName>
</protein>
<reference evidence="2 3" key="1">
    <citation type="submission" date="2019-03" db="EMBL/GenBank/DDBJ databases">
        <title>Genomic Encyclopedia of Type Strains, Phase IV (KMG-IV): sequencing the most valuable type-strain genomes for metagenomic binning, comparative biology and taxonomic classification.</title>
        <authorList>
            <person name="Goeker M."/>
        </authorList>
    </citation>
    <scope>NUCLEOTIDE SEQUENCE [LARGE SCALE GENOMIC DNA]</scope>
    <source>
        <strain evidence="2 3">DSM 29487</strain>
    </source>
</reference>
<gene>
    <name evidence="2" type="ORF">EDD60_11955</name>
</gene>
<accession>A0A4R3YTM6</accession>
<feature type="transmembrane region" description="Helical" evidence="1">
    <location>
        <begin position="95"/>
        <end position="114"/>
    </location>
</feature>
<evidence type="ECO:0000313" key="3">
    <source>
        <dbReference type="Proteomes" id="UP000295515"/>
    </source>
</evidence>
<keyword evidence="1" id="KW-0472">Membrane</keyword>
<feature type="transmembrane region" description="Helical" evidence="1">
    <location>
        <begin position="12"/>
        <end position="32"/>
    </location>
</feature>
<organism evidence="2 3">
    <name type="scientific">Longibaculum muris</name>
    <dbReference type="NCBI Taxonomy" id="1796628"/>
    <lineage>
        <taxon>Bacteria</taxon>
        <taxon>Bacillati</taxon>
        <taxon>Bacillota</taxon>
        <taxon>Erysipelotrichia</taxon>
        <taxon>Erysipelotrichales</taxon>
        <taxon>Coprobacillaceae</taxon>
        <taxon>Longibaculum</taxon>
    </lineage>
</organism>
<sequence length="144" mass="16743">MEEFKRIIQKRNLILKGSILVCIILSIMFYVIPFEKTYEIGISFQLGICIGILFLGLLGIYKYSKALKDEQMLKKLYIEEHDERKMMIKQKVGQSSLITIVLSLAIITCVSAYMNMLVTKTLICVIYGILFITLIFKIYYSKKY</sequence>
<proteinExistence type="predicted"/>
<comment type="caution">
    <text evidence="2">The sequence shown here is derived from an EMBL/GenBank/DDBJ whole genome shotgun (WGS) entry which is preliminary data.</text>
</comment>
<feature type="transmembrane region" description="Helical" evidence="1">
    <location>
        <begin position="44"/>
        <end position="64"/>
    </location>
</feature>
<dbReference type="RefSeq" id="WP_066444962.1">
    <property type="nucleotide sequence ID" value="NZ_CAUWFI010000051.1"/>
</dbReference>
<evidence type="ECO:0000256" key="1">
    <source>
        <dbReference type="SAM" id="Phobius"/>
    </source>
</evidence>
<dbReference type="Proteomes" id="UP000295515">
    <property type="component" value="Unassembled WGS sequence"/>
</dbReference>